<feature type="repeat" description="ANK" evidence="3">
    <location>
        <begin position="1033"/>
        <end position="1065"/>
    </location>
</feature>
<dbReference type="OrthoDB" id="4121247at2759"/>
<gene>
    <name evidence="5" type="ORF">PV08_03550</name>
</gene>
<dbReference type="AlphaFoldDB" id="A0A0D1YVD6"/>
<name>A0A0D1YVD6_9EURO</name>
<feature type="repeat" description="ANK" evidence="3">
    <location>
        <begin position="998"/>
        <end position="1030"/>
    </location>
</feature>
<dbReference type="VEuPathDB" id="FungiDB:PV08_03550"/>
<protein>
    <recommendedName>
        <fullName evidence="4">Clr5 domain-containing protein</fullName>
    </recommendedName>
</protein>
<dbReference type="InterPro" id="IPR002110">
    <property type="entry name" value="Ankyrin_rpt"/>
</dbReference>
<dbReference type="HOGENOM" id="CLU_286830_0_0_1"/>
<dbReference type="EMBL" id="KN847493">
    <property type="protein sequence ID" value="KIW19256.1"/>
    <property type="molecule type" value="Genomic_DNA"/>
</dbReference>
<dbReference type="STRING" id="91928.A0A0D1YVD6"/>
<evidence type="ECO:0000313" key="6">
    <source>
        <dbReference type="Proteomes" id="UP000053328"/>
    </source>
</evidence>
<dbReference type="Pfam" id="PF14420">
    <property type="entry name" value="Clr5"/>
    <property type="match status" value="1"/>
</dbReference>
<feature type="domain" description="Clr5" evidence="4">
    <location>
        <begin position="10"/>
        <end position="62"/>
    </location>
</feature>
<proteinExistence type="predicted"/>
<dbReference type="PANTHER" id="PTHR24198:SF165">
    <property type="entry name" value="ANKYRIN REPEAT-CONTAINING PROTEIN-RELATED"/>
    <property type="match status" value="1"/>
</dbReference>
<dbReference type="PROSITE" id="PS50297">
    <property type="entry name" value="ANK_REP_REGION"/>
    <property type="match status" value="8"/>
</dbReference>
<feature type="repeat" description="ANK" evidence="3">
    <location>
        <begin position="722"/>
        <end position="754"/>
    </location>
</feature>
<dbReference type="Proteomes" id="UP000053328">
    <property type="component" value="Unassembled WGS sequence"/>
</dbReference>
<evidence type="ECO:0000313" key="5">
    <source>
        <dbReference type="EMBL" id="KIW19256.1"/>
    </source>
</evidence>
<keyword evidence="1" id="KW-0677">Repeat</keyword>
<dbReference type="Pfam" id="PF13637">
    <property type="entry name" value="Ank_4"/>
    <property type="match status" value="1"/>
</dbReference>
<dbReference type="PRINTS" id="PR01415">
    <property type="entry name" value="ANKYRIN"/>
</dbReference>
<dbReference type="InterPro" id="IPR025676">
    <property type="entry name" value="Clr5_dom"/>
</dbReference>
<dbReference type="RefSeq" id="XP_016239472.1">
    <property type="nucleotide sequence ID" value="XM_016377902.1"/>
</dbReference>
<evidence type="ECO:0000256" key="3">
    <source>
        <dbReference type="PROSITE-ProRule" id="PRU00023"/>
    </source>
</evidence>
<dbReference type="GeneID" id="27330633"/>
<evidence type="ECO:0000256" key="2">
    <source>
        <dbReference type="ARBA" id="ARBA00023043"/>
    </source>
</evidence>
<keyword evidence="6" id="KW-1185">Reference proteome</keyword>
<dbReference type="Gene3D" id="1.25.40.20">
    <property type="entry name" value="Ankyrin repeat-containing domain"/>
    <property type="match status" value="3"/>
</dbReference>
<feature type="repeat" description="ANK" evidence="3">
    <location>
        <begin position="1103"/>
        <end position="1135"/>
    </location>
</feature>
<evidence type="ECO:0000259" key="4">
    <source>
        <dbReference type="Pfam" id="PF14420"/>
    </source>
</evidence>
<evidence type="ECO:0000256" key="1">
    <source>
        <dbReference type="ARBA" id="ARBA00022737"/>
    </source>
</evidence>
<dbReference type="SMART" id="SM00248">
    <property type="entry name" value="ANK"/>
    <property type="match status" value="16"/>
</dbReference>
<feature type="repeat" description="ANK" evidence="3">
    <location>
        <begin position="1068"/>
        <end position="1100"/>
    </location>
</feature>
<reference evidence="5 6" key="1">
    <citation type="submission" date="2015-01" db="EMBL/GenBank/DDBJ databases">
        <title>The Genome Sequence of Exophiala spinifera CBS89968.</title>
        <authorList>
            <consortium name="The Broad Institute Genomics Platform"/>
            <person name="Cuomo C."/>
            <person name="de Hoog S."/>
            <person name="Gorbushina A."/>
            <person name="Stielow B."/>
            <person name="Teixiera M."/>
            <person name="Abouelleil A."/>
            <person name="Chapman S.B."/>
            <person name="Priest M."/>
            <person name="Young S.K."/>
            <person name="Wortman J."/>
            <person name="Nusbaum C."/>
            <person name="Birren B."/>
        </authorList>
    </citation>
    <scope>NUCLEOTIDE SEQUENCE [LARGE SCALE GENOMIC DNA]</scope>
    <source>
        <strain evidence="5 6">CBS 89968</strain>
    </source>
</reference>
<accession>A0A0D1YVD6</accession>
<feature type="repeat" description="ANK" evidence="3">
    <location>
        <begin position="757"/>
        <end position="789"/>
    </location>
</feature>
<organism evidence="5 6">
    <name type="scientific">Exophiala spinifera</name>
    <dbReference type="NCBI Taxonomy" id="91928"/>
    <lineage>
        <taxon>Eukaryota</taxon>
        <taxon>Fungi</taxon>
        <taxon>Dikarya</taxon>
        <taxon>Ascomycota</taxon>
        <taxon>Pezizomycotina</taxon>
        <taxon>Eurotiomycetes</taxon>
        <taxon>Chaetothyriomycetidae</taxon>
        <taxon>Chaetothyriales</taxon>
        <taxon>Herpotrichiellaceae</taxon>
        <taxon>Exophiala</taxon>
    </lineage>
</organism>
<keyword evidence="2 3" id="KW-0040">ANK repeat</keyword>
<sequence length="1204" mass="133216">MTSSVRGPDEEEWLSHKPFIKKYYIEEGRTLNWVREELMKQYSFDASTDQHKRKLKSWGFIKNCKASDWRGVGKAINRRGLKQDAAQVKMYGRTVSKAKVARGIRRHDMPSMKRKWSTGSSPWTPDHVLIAKPSPQNRVHLRLDLPGLRLLERILYQSNSFANHKSQPSSRPADSSGLIATSYRPGFRVEPSDSAAQATQVPIANSLNYEQTRQEQSQYPSTVSHEAEGYDHFTEQSPSTIVAPLLAETHCEAFLPQESVHLLDACKSQLCSPGLVGDLALIGYAIYFLSNNHLSYNQLRPFLDFMVNKPLSQLRHALSSIHSQSLQPLLDRVLLYAAMHDRVEVLDLLCHYGYDLSRTIRGEFESKPTTAMHKALECKDVAFCNRLIELGVNLTATPLLDEWDGMDTNRIDWTGKMPYETSTIFLAAEHLPDLVIAQLPNLAPSLAGNLLPVAVQAGMDMTGIAGLLSNGADINGIDGKLWTALHYAISREDVSLTQYLLNNGACPDGRSIRSRRTGRSVVPLDAHTFSDDDWRSSFLFTPLMLSIQLENSILCEILIKARANVNLSMEERLLDFFLHDTRAPYQSYLCVEDIDDYEVIDFGFWPCTKDFSLSIWDEDHHPFRMRTALELAAAHGSTMTLEMLLQNWADLSRNYTTSPLALSAAFGQVQDVQLLLDYGVPPENVADGKCELSPLRVACLRGHAEIVSTLIEAGACVDGPCEGPTPLQCAASKGNVDVVRLLLNRGAGPDAAPDEHYGFTALQAALDHHQTKVIDFLLEYGVNLTAPAGLGSEYAVLRSAIEMRHLDLFNGLICAGTGGRTVEWNGDHNWDLLLSMAPGASCNDYLLLLHGQFDFDQRLQNGRTFAEDALLEAASCRRYECIKILLRQTHNFRPDILTQALNSLTPWSSDQWDVVMELLDRGGKVCGREGESSPLIFQAETLQLMGALIAKGANVNEPRSSYNSDSMTALQLAVERQDMPMVEFLLGKGAEINVAPGGTRTALQMASSRGSIPMVEFLLSKGADINAPPAREWGRTALQEASENGNMCMLKFLLRKGANINAPPAPHYGRTALQAASEKGNSIIIKFLLDHGADVNAPACMKRGVTALQAASIRGYIGIAEVLLHAGADIGAPAAQEDGRTALNGAAEHGRLDMVKLLLDNYRVKDGESLSQLCDEATQYARREYHWGVVELLEKYQRPPNFSP</sequence>
<dbReference type="SUPFAM" id="SSF48403">
    <property type="entry name" value="Ankyrin repeat"/>
    <property type="match status" value="3"/>
</dbReference>
<feature type="repeat" description="ANK" evidence="3">
    <location>
        <begin position="480"/>
        <end position="512"/>
    </location>
</feature>
<dbReference type="Pfam" id="PF12796">
    <property type="entry name" value="Ank_2"/>
    <property type="match status" value="4"/>
</dbReference>
<dbReference type="PANTHER" id="PTHR24198">
    <property type="entry name" value="ANKYRIN REPEAT AND PROTEIN KINASE DOMAIN-CONTAINING PROTEIN"/>
    <property type="match status" value="1"/>
</dbReference>
<feature type="repeat" description="ANK" evidence="3">
    <location>
        <begin position="1138"/>
        <end position="1161"/>
    </location>
</feature>
<dbReference type="InterPro" id="IPR036770">
    <property type="entry name" value="Ankyrin_rpt-contain_sf"/>
</dbReference>
<feature type="repeat" description="ANK" evidence="3">
    <location>
        <begin position="965"/>
        <end position="997"/>
    </location>
</feature>
<dbReference type="PROSITE" id="PS50088">
    <property type="entry name" value="ANK_REPEAT"/>
    <property type="match status" value="9"/>
</dbReference>